<accession>A0ABX2ZZN5</accession>
<dbReference type="Pfam" id="PF14275">
    <property type="entry name" value="DUF4362"/>
    <property type="match status" value="1"/>
</dbReference>
<dbReference type="EMBL" id="MDKC01000001">
    <property type="protein sequence ID" value="ODG94017.1"/>
    <property type="molecule type" value="Genomic_DNA"/>
</dbReference>
<comment type="caution">
    <text evidence="1">The sequence shown here is derived from an EMBL/GenBank/DDBJ whole genome shotgun (WGS) entry which is preliminary data.</text>
</comment>
<dbReference type="InterPro" id="IPR025372">
    <property type="entry name" value="DUF4362"/>
</dbReference>
<name>A0ABX2ZZN5_9BACI</name>
<sequence length="173" mass="20276">MYKSIVSFMLLIVLGFSFDHFMVAEASVFTKEMLKKEIENYGEKVTNKIPASYSKEDALKKGDILIIGRTTNHNVRIQKFINNVKNKKPDFIRFVEFTSKGDPVITEYQYNGKLIYYRFDSSRDRTDRYRKGTFAMSKFVTGPKVLEDYCQKLVVNSNTSYLTNCYHFDKVEF</sequence>
<evidence type="ECO:0008006" key="3">
    <source>
        <dbReference type="Google" id="ProtNLM"/>
    </source>
</evidence>
<gene>
    <name evidence="1" type="ORF">BED47_02270</name>
</gene>
<proteinExistence type="predicted"/>
<dbReference type="RefSeq" id="WP_069032193.1">
    <property type="nucleotide sequence ID" value="NZ_MDKC01000001.1"/>
</dbReference>
<protein>
    <recommendedName>
        <fullName evidence="3">DUF4362 domain-containing protein</fullName>
    </recommendedName>
</protein>
<keyword evidence="2" id="KW-1185">Reference proteome</keyword>
<evidence type="ECO:0000313" key="2">
    <source>
        <dbReference type="Proteomes" id="UP000094580"/>
    </source>
</evidence>
<evidence type="ECO:0000313" key="1">
    <source>
        <dbReference type="EMBL" id="ODG94017.1"/>
    </source>
</evidence>
<organism evidence="1 2">
    <name type="scientific">Gottfriedia luciferensis</name>
    <dbReference type="NCBI Taxonomy" id="178774"/>
    <lineage>
        <taxon>Bacteria</taxon>
        <taxon>Bacillati</taxon>
        <taxon>Bacillota</taxon>
        <taxon>Bacilli</taxon>
        <taxon>Bacillales</taxon>
        <taxon>Bacillaceae</taxon>
        <taxon>Gottfriedia</taxon>
    </lineage>
</organism>
<reference evidence="1 2" key="1">
    <citation type="submission" date="2016-07" db="EMBL/GenBank/DDBJ databases">
        <authorList>
            <person name="Townsley L."/>
            <person name="Shank E.A."/>
        </authorList>
    </citation>
    <scope>NUCLEOTIDE SEQUENCE [LARGE SCALE GENOMIC DNA]</scope>
    <source>
        <strain evidence="1 2">CH01</strain>
    </source>
</reference>
<dbReference type="Proteomes" id="UP000094580">
    <property type="component" value="Unassembled WGS sequence"/>
</dbReference>